<dbReference type="PIRSF" id="PIRSF016838">
    <property type="entry name" value="PafC"/>
    <property type="match status" value="1"/>
</dbReference>
<dbReference type="EMBL" id="JBHUCX010000014">
    <property type="protein sequence ID" value="MFD1674065.1"/>
    <property type="molecule type" value="Genomic_DNA"/>
</dbReference>
<evidence type="ECO:0000313" key="4">
    <source>
        <dbReference type="EMBL" id="MFD1674065.1"/>
    </source>
</evidence>
<dbReference type="InterPro" id="IPR013196">
    <property type="entry name" value="HTH_11"/>
</dbReference>
<dbReference type="InterPro" id="IPR001034">
    <property type="entry name" value="DeoR_HTH"/>
</dbReference>
<evidence type="ECO:0000256" key="2">
    <source>
        <dbReference type="ARBA" id="ARBA00023163"/>
    </source>
</evidence>
<evidence type="ECO:0000259" key="3">
    <source>
        <dbReference type="PROSITE" id="PS51000"/>
    </source>
</evidence>
<dbReference type="PANTHER" id="PTHR34580">
    <property type="match status" value="1"/>
</dbReference>
<dbReference type="SUPFAM" id="SSF46785">
    <property type="entry name" value="Winged helix' DNA-binding domain"/>
    <property type="match status" value="1"/>
</dbReference>
<dbReference type="Gene3D" id="1.10.10.10">
    <property type="entry name" value="Winged helix-like DNA-binding domain superfamily/Winged helix DNA-binding domain"/>
    <property type="match status" value="1"/>
</dbReference>
<evidence type="ECO:0000256" key="1">
    <source>
        <dbReference type="ARBA" id="ARBA00023015"/>
    </source>
</evidence>
<dbReference type="InterPro" id="IPR057727">
    <property type="entry name" value="WCX_dom"/>
</dbReference>
<gene>
    <name evidence="4" type="ORF">ACFSB2_04985</name>
</gene>
<dbReference type="PANTHER" id="PTHR34580:SF1">
    <property type="entry name" value="PROTEIN PAFC"/>
    <property type="match status" value="1"/>
</dbReference>
<dbReference type="Proteomes" id="UP001597079">
    <property type="component" value="Unassembled WGS sequence"/>
</dbReference>
<feature type="domain" description="HTH deoR-type" evidence="3">
    <location>
        <begin position="2"/>
        <end position="60"/>
    </location>
</feature>
<keyword evidence="2" id="KW-0804">Transcription</keyword>
<keyword evidence="5" id="KW-1185">Reference proteome</keyword>
<protein>
    <submittedName>
        <fullName evidence="4">Helix-turn-helix transcriptional regulator</fullName>
    </submittedName>
</protein>
<accession>A0ABW4JFW9</accession>
<dbReference type="InterPro" id="IPR036390">
    <property type="entry name" value="WH_DNA-bd_sf"/>
</dbReference>
<dbReference type="Pfam" id="PF25583">
    <property type="entry name" value="WCX"/>
    <property type="match status" value="1"/>
</dbReference>
<comment type="caution">
    <text evidence="4">The sequence shown here is derived from an EMBL/GenBank/DDBJ whole genome shotgun (WGS) entry which is preliminary data.</text>
</comment>
<dbReference type="InterPro" id="IPR036388">
    <property type="entry name" value="WH-like_DNA-bd_sf"/>
</dbReference>
<sequence length="324" mass="36743">MRADRLLSIMLLLQKHGRLTAADLAKRLEVSQRTIYRDIEALSAAGVPVYMDRGTGGGCSLPRTYRSFGHLTEAELQSLVVSSTKLLSDLGLRRASESAILKLLAALPMTTRQQVENVADRVYIDTLSWNRREDTVTCMEVVQKAVLAEKQVRFRYRKKDDLSSRTVGALGLVCKGSTWYLVGESGNDIKSYRLSRIEDAEMLEIDAKRPKDFRLEEFWRQSVASLPTRLPRYPVVLSCRSEYVPQLHRAGHWSSVQNVGEVNSEGWCRVSMRFERDVEALQCILEHCRDVKVVEPDDLRQQVISALEEALSLYRTTSDADKSC</sequence>
<dbReference type="RefSeq" id="WP_377941766.1">
    <property type="nucleotide sequence ID" value="NZ_JBHUCX010000014.1"/>
</dbReference>
<dbReference type="InterPro" id="IPR026881">
    <property type="entry name" value="WYL_dom"/>
</dbReference>
<dbReference type="PROSITE" id="PS51000">
    <property type="entry name" value="HTH_DEOR_2"/>
    <property type="match status" value="1"/>
</dbReference>
<dbReference type="Pfam" id="PF08279">
    <property type="entry name" value="HTH_11"/>
    <property type="match status" value="1"/>
</dbReference>
<organism evidence="4 5">
    <name type="scientific">Alicyclobacillus fodiniaquatilis</name>
    <dbReference type="NCBI Taxonomy" id="1661150"/>
    <lineage>
        <taxon>Bacteria</taxon>
        <taxon>Bacillati</taxon>
        <taxon>Bacillota</taxon>
        <taxon>Bacilli</taxon>
        <taxon>Bacillales</taxon>
        <taxon>Alicyclobacillaceae</taxon>
        <taxon>Alicyclobacillus</taxon>
    </lineage>
</organism>
<proteinExistence type="predicted"/>
<dbReference type="Pfam" id="PF13280">
    <property type="entry name" value="WYL"/>
    <property type="match status" value="1"/>
</dbReference>
<name>A0ABW4JFW9_9BACL</name>
<dbReference type="InterPro" id="IPR028349">
    <property type="entry name" value="PafC-like"/>
</dbReference>
<reference evidence="5" key="1">
    <citation type="journal article" date="2019" name="Int. J. Syst. Evol. Microbiol.">
        <title>The Global Catalogue of Microorganisms (GCM) 10K type strain sequencing project: providing services to taxonomists for standard genome sequencing and annotation.</title>
        <authorList>
            <consortium name="The Broad Institute Genomics Platform"/>
            <consortium name="The Broad Institute Genome Sequencing Center for Infectious Disease"/>
            <person name="Wu L."/>
            <person name="Ma J."/>
        </authorList>
    </citation>
    <scope>NUCLEOTIDE SEQUENCE [LARGE SCALE GENOMIC DNA]</scope>
    <source>
        <strain evidence="5">CGMCC 1.12286</strain>
    </source>
</reference>
<keyword evidence="1" id="KW-0805">Transcription regulation</keyword>
<dbReference type="InterPro" id="IPR051534">
    <property type="entry name" value="CBASS_pafABC_assoc_protein"/>
</dbReference>
<dbReference type="PROSITE" id="PS52050">
    <property type="entry name" value="WYL"/>
    <property type="match status" value="1"/>
</dbReference>
<evidence type="ECO:0000313" key="5">
    <source>
        <dbReference type="Proteomes" id="UP001597079"/>
    </source>
</evidence>